<sequence>MAIRPASSLTLAVNFAEPYNEDAADNVDHIEWLLKAAAEENISENIPENDDQEDPDEPVAEDITIASYSTDEFVDSDPAIDIAHKCSNFEMNSFVLAMGLWAEESGISRKYYKSLLQILRLLRRR</sequence>
<organism evidence="1 2">
    <name type="scientific">Blastomyces percursus</name>
    <dbReference type="NCBI Taxonomy" id="1658174"/>
    <lineage>
        <taxon>Eukaryota</taxon>
        <taxon>Fungi</taxon>
        <taxon>Dikarya</taxon>
        <taxon>Ascomycota</taxon>
        <taxon>Pezizomycotina</taxon>
        <taxon>Eurotiomycetes</taxon>
        <taxon>Eurotiomycetidae</taxon>
        <taxon>Onygenales</taxon>
        <taxon>Ajellomycetaceae</taxon>
        <taxon>Blastomyces</taxon>
    </lineage>
</organism>
<evidence type="ECO:0000313" key="1">
    <source>
        <dbReference type="EMBL" id="OJD27610.1"/>
    </source>
</evidence>
<dbReference type="EMBL" id="LGTZ01000081">
    <property type="protein sequence ID" value="OJD27610.1"/>
    <property type="molecule type" value="Genomic_DNA"/>
</dbReference>
<accession>A0A1J9QHN5</accession>
<dbReference type="VEuPathDB" id="FungiDB:ACJ73_00989"/>
<gene>
    <name evidence="1" type="ORF">ACJ73_00989</name>
</gene>
<dbReference type="OrthoDB" id="4190600at2759"/>
<keyword evidence="2" id="KW-1185">Reference proteome</keyword>
<dbReference type="Proteomes" id="UP000242791">
    <property type="component" value="Unassembled WGS sequence"/>
</dbReference>
<proteinExistence type="predicted"/>
<protein>
    <submittedName>
        <fullName evidence="1">Uncharacterized protein</fullName>
    </submittedName>
</protein>
<dbReference type="AlphaFoldDB" id="A0A1J9QHN5"/>
<evidence type="ECO:0000313" key="2">
    <source>
        <dbReference type="Proteomes" id="UP000242791"/>
    </source>
</evidence>
<reference evidence="1 2" key="1">
    <citation type="submission" date="2015-08" db="EMBL/GenBank/DDBJ databases">
        <title>Emmonsia species relationships and genome sequence.</title>
        <authorList>
            <person name="Cuomo C.A."/>
            <person name="Schwartz I.S."/>
            <person name="Kenyon C."/>
            <person name="De Hoog G.S."/>
            <person name="Govender N.P."/>
            <person name="Botha A."/>
            <person name="Moreno L."/>
            <person name="De Vries M."/>
            <person name="Munoz J.F."/>
            <person name="Stielow J.B."/>
        </authorList>
    </citation>
    <scope>NUCLEOTIDE SEQUENCE [LARGE SCALE GENOMIC DNA]</scope>
    <source>
        <strain evidence="1 2">EI222</strain>
    </source>
</reference>
<name>A0A1J9QHN5_9EURO</name>
<comment type="caution">
    <text evidence="1">The sequence shown here is derived from an EMBL/GenBank/DDBJ whole genome shotgun (WGS) entry which is preliminary data.</text>
</comment>